<dbReference type="PANTHER" id="PTHR35601">
    <property type="entry name" value="TOXIN RELE"/>
    <property type="match status" value="1"/>
</dbReference>
<dbReference type="Proteomes" id="UP000177821">
    <property type="component" value="Unassembled WGS sequence"/>
</dbReference>
<sequence length="84" mass="10081">MKILYTKAAEKQIRQLEKFLLKRIYTKIGLLSSNPYPQDSQKLEENLGYRIRVGGYRIVYQLNKKAKTILIVKIAHRREVYRKR</sequence>
<evidence type="ECO:0000313" key="3">
    <source>
        <dbReference type="EMBL" id="OGY29915.1"/>
    </source>
</evidence>
<reference evidence="3 4" key="1">
    <citation type="journal article" date="2016" name="Nat. Commun.">
        <title>Thousands of microbial genomes shed light on interconnected biogeochemical processes in an aquifer system.</title>
        <authorList>
            <person name="Anantharaman K."/>
            <person name="Brown C.T."/>
            <person name="Hug L.A."/>
            <person name="Sharon I."/>
            <person name="Castelle C.J."/>
            <person name="Probst A.J."/>
            <person name="Thomas B.C."/>
            <person name="Singh A."/>
            <person name="Wilkins M.J."/>
            <person name="Karaoz U."/>
            <person name="Brodie E.L."/>
            <person name="Williams K.H."/>
            <person name="Hubbard S.S."/>
            <person name="Banfield J.F."/>
        </authorList>
    </citation>
    <scope>NUCLEOTIDE SEQUENCE [LARGE SCALE GENOMIC DNA]</scope>
</reference>
<dbReference type="EMBL" id="MHCX01000011">
    <property type="protein sequence ID" value="OGY29915.1"/>
    <property type="molecule type" value="Genomic_DNA"/>
</dbReference>
<gene>
    <name evidence="3" type="ORF">A3J50_01720</name>
</gene>
<evidence type="ECO:0000313" key="4">
    <source>
        <dbReference type="Proteomes" id="UP000177821"/>
    </source>
</evidence>
<organism evidence="3 4">
    <name type="scientific">Candidatus Woykebacteria bacterium RIFCSPHIGHO2_02_FULL_43_16b</name>
    <dbReference type="NCBI Taxonomy" id="1802601"/>
    <lineage>
        <taxon>Bacteria</taxon>
        <taxon>Candidatus Woykeibacteriota</taxon>
    </lineage>
</organism>
<dbReference type="PANTHER" id="PTHR35601:SF1">
    <property type="entry name" value="TOXIN RELE"/>
    <property type="match status" value="1"/>
</dbReference>
<dbReference type="Gene3D" id="3.30.2310.20">
    <property type="entry name" value="RelE-like"/>
    <property type="match status" value="1"/>
</dbReference>
<dbReference type="AlphaFoldDB" id="A0A1G1WQ92"/>
<comment type="caution">
    <text evidence="3">The sequence shown here is derived from an EMBL/GenBank/DDBJ whole genome shotgun (WGS) entry which is preliminary data.</text>
</comment>
<name>A0A1G1WQ92_9BACT</name>
<evidence type="ECO:0000256" key="1">
    <source>
        <dbReference type="ARBA" id="ARBA00006226"/>
    </source>
</evidence>
<accession>A0A1G1WQ92</accession>
<protein>
    <recommendedName>
        <fullName evidence="5">Addiction module toxin RelE</fullName>
    </recommendedName>
</protein>
<dbReference type="InterPro" id="IPR035093">
    <property type="entry name" value="RelE/ParE_toxin_dom_sf"/>
</dbReference>
<dbReference type="InterPro" id="IPR007712">
    <property type="entry name" value="RelE/ParE_toxin"/>
</dbReference>
<proteinExistence type="inferred from homology"/>
<comment type="similarity">
    <text evidence="1">Belongs to the RelE toxin family.</text>
</comment>
<evidence type="ECO:0000256" key="2">
    <source>
        <dbReference type="ARBA" id="ARBA00022649"/>
    </source>
</evidence>
<dbReference type="SUPFAM" id="SSF143011">
    <property type="entry name" value="RelE-like"/>
    <property type="match status" value="1"/>
</dbReference>
<dbReference type="Pfam" id="PF05016">
    <property type="entry name" value="ParE_toxin"/>
    <property type="match status" value="1"/>
</dbReference>
<keyword evidence="2" id="KW-1277">Toxin-antitoxin system</keyword>
<evidence type="ECO:0008006" key="5">
    <source>
        <dbReference type="Google" id="ProtNLM"/>
    </source>
</evidence>